<gene>
    <name evidence="2" type="ORF">SAMN02982927_03255</name>
</gene>
<organism evidence="2 3">
    <name type="scientific">Sporolactobacillus nakayamae</name>
    <dbReference type="NCBI Taxonomy" id="269670"/>
    <lineage>
        <taxon>Bacteria</taxon>
        <taxon>Bacillati</taxon>
        <taxon>Bacillota</taxon>
        <taxon>Bacilli</taxon>
        <taxon>Bacillales</taxon>
        <taxon>Sporolactobacillaceae</taxon>
        <taxon>Sporolactobacillus</taxon>
    </lineage>
</organism>
<feature type="transmembrane region" description="Helical" evidence="1">
    <location>
        <begin position="166"/>
        <end position="190"/>
    </location>
</feature>
<feature type="transmembrane region" description="Helical" evidence="1">
    <location>
        <begin position="131"/>
        <end position="154"/>
    </location>
</feature>
<dbReference type="RefSeq" id="WP_093674618.1">
    <property type="nucleotide sequence ID" value="NZ_FOOY01000030.1"/>
</dbReference>
<dbReference type="OrthoDB" id="2596219at2"/>
<keyword evidence="1" id="KW-0812">Transmembrane</keyword>
<accession>A0A1I2VTP2</accession>
<name>A0A1I2VTP2_9BACL</name>
<sequence length="203" mass="22635">MGFRHLLVAFIFIFFQFNIASIDVLPDVVGYILVFIGTNRLLSSIQNDRFIRVKHSSLLLIPLSALDLFIRHSAVLNGVINNAQTSGRIFSLTFSAVTTILLIYCVYHLCKGIEQEAQRIGNAELASKANWTGWLFLSYSVVTFLIITTGILFTKDASGTINLNQTAGAVLFALLFLYMLTTAFQLFILLNETRKVFAASLNK</sequence>
<keyword evidence="3" id="KW-1185">Reference proteome</keyword>
<keyword evidence="1" id="KW-0472">Membrane</keyword>
<dbReference type="Proteomes" id="UP000198752">
    <property type="component" value="Unassembled WGS sequence"/>
</dbReference>
<evidence type="ECO:0000256" key="1">
    <source>
        <dbReference type="SAM" id="Phobius"/>
    </source>
</evidence>
<evidence type="ECO:0000313" key="2">
    <source>
        <dbReference type="EMBL" id="SFG92512.1"/>
    </source>
</evidence>
<proteinExistence type="predicted"/>
<keyword evidence="1" id="KW-1133">Transmembrane helix</keyword>
<evidence type="ECO:0000313" key="3">
    <source>
        <dbReference type="Proteomes" id="UP000198752"/>
    </source>
</evidence>
<dbReference type="AlphaFoldDB" id="A0A1I2VTP2"/>
<reference evidence="3" key="1">
    <citation type="submission" date="2016-10" db="EMBL/GenBank/DDBJ databases">
        <authorList>
            <person name="Varghese N."/>
            <person name="Submissions S."/>
        </authorList>
    </citation>
    <scope>NUCLEOTIDE SEQUENCE [LARGE SCALE GENOMIC DNA]</scope>
    <source>
        <strain evidence="3">ATCC 700379</strain>
    </source>
</reference>
<feature type="transmembrane region" description="Helical" evidence="1">
    <location>
        <begin position="89"/>
        <end position="110"/>
    </location>
</feature>
<dbReference type="EMBL" id="FOOY01000030">
    <property type="protein sequence ID" value="SFG92512.1"/>
    <property type="molecule type" value="Genomic_DNA"/>
</dbReference>
<protein>
    <submittedName>
        <fullName evidence="2">Uncharacterized protein</fullName>
    </submittedName>
</protein>
<feature type="transmembrane region" description="Helical" evidence="1">
    <location>
        <begin position="6"/>
        <end position="36"/>
    </location>
</feature>